<sequence length="595" mass="69524">MTNIDDMNNIRKLIEKLSVNHIEELQNKSNYKNGDCEFSIGSEQLKDILNIIKENIDPANFNDVSGGVEILLKKYDSLYQTSNQRLVSMVFNLLLTIFINTTQLERQKYYHILLDTYYNNLNNFTTKWDGSERLPTREEFEAQIKDLVPYVKLDMVRHSEVQGKVKVLESVSELIEVLLYPQIFREDCYKIVTKTLGTSEYMFNKFEVAHSEGNPGLLGDYFKINIFFNFNNKDKIIRCFAKYLPVTNEITILVAKASFKKEIFMYSTFMPLVLSLGIREIKDVAPQCFLTKNDDCIVLEDLSFSKYVLKPIELHAEYDWLEMVTKQLAKLHASSWVYEEKMSAKSGKEIRISELFKENLKEYALNEHEPAGLALLQGCKFMVSYILEQFPDVTQGTELSELKKMVKEAFKEMYKNVGESKKFRNVLCQGDIHANNILMKFNEDNKPESCKLIDYQLSRYCCPVVELLVQLYLNTNKPNREKYMKILLDVYHAELSRILSLYDIDINEILNYTSFLEAVNQFRLTGICIAATYAQILFIPKHLLQEMNTSPEKAVQYYTGDRKESLEQFMKHDSFKNKLKEMVQEMCNEIKRRNS</sequence>
<gene>
    <name evidence="2" type="ORF">DIABBA_LOCUS4800</name>
</gene>
<dbReference type="Gene3D" id="3.90.1200.10">
    <property type="match status" value="1"/>
</dbReference>
<keyword evidence="3" id="KW-1185">Reference proteome</keyword>
<dbReference type="AlphaFoldDB" id="A0A9N9SX04"/>
<accession>A0A9N9SX04</accession>
<dbReference type="SMART" id="SM00587">
    <property type="entry name" value="CHK"/>
    <property type="match status" value="1"/>
</dbReference>
<dbReference type="Proteomes" id="UP001153709">
    <property type="component" value="Chromosome 3"/>
</dbReference>
<dbReference type="InterPro" id="IPR011009">
    <property type="entry name" value="Kinase-like_dom_sf"/>
</dbReference>
<dbReference type="InterPro" id="IPR015897">
    <property type="entry name" value="CHK_kinase-like"/>
</dbReference>
<dbReference type="SUPFAM" id="SSF56112">
    <property type="entry name" value="Protein kinase-like (PK-like)"/>
    <property type="match status" value="1"/>
</dbReference>
<dbReference type="InterPro" id="IPR004119">
    <property type="entry name" value="EcKL"/>
</dbReference>
<evidence type="ECO:0000259" key="1">
    <source>
        <dbReference type="SMART" id="SM00587"/>
    </source>
</evidence>
<reference evidence="2" key="1">
    <citation type="submission" date="2022-01" db="EMBL/GenBank/DDBJ databases">
        <authorList>
            <person name="King R."/>
        </authorList>
    </citation>
    <scope>NUCLEOTIDE SEQUENCE</scope>
</reference>
<dbReference type="OrthoDB" id="190089at2759"/>
<dbReference type="Pfam" id="PF02958">
    <property type="entry name" value="EcKL"/>
    <property type="match status" value="1"/>
</dbReference>
<dbReference type="PANTHER" id="PTHR11012:SF48">
    <property type="entry name" value="CHK KINASE-LIKE DOMAIN-CONTAINING PROTEIN-RELATED"/>
    <property type="match status" value="1"/>
</dbReference>
<dbReference type="PANTHER" id="PTHR11012">
    <property type="entry name" value="PROTEIN KINASE-LIKE DOMAIN-CONTAINING"/>
    <property type="match status" value="1"/>
</dbReference>
<feature type="domain" description="CHK kinase-like" evidence="1">
    <location>
        <begin position="297"/>
        <end position="501"/>
    </location>
</feature>
<name>A0A9N9SX04_DIABA</name>
<evidence type="ECO:0000313" key="3">
    <source>
        <dbReference type="Proteomes" id="UP001153709"/>
    </source>
</evidence>
<organism evidence="2 3">
    <name type="scientific">Diabrotica balteata</name>
    <name type="common">Banded cucumber beetle</name>
    <dbReference type="NCBI Taxonomy" id="107213"/>
    <lineage>
        <taxon>Eukaryota</taxon>
        <taxon>Metazoa</taxon>
        <taxon>Ecdysozoa</taxon>
        <taxon>Arthropoda</taxon>
        <taxon>Hexapoda</taxon>
        <taxon>Insecta</taxon>
        <taxon>Pterygota</taxon>
        <taxon>Neoptera</taxon>
        <taxon>Endopterygota</taxon>
        <taxon>Coleoptera</taxon>
        <taxon>Polyphaga</taxon>
        <taxon>Cucujiformia</taxon>
        <taxon>Chrysomeloidea</taxon>
        <taxon>Chrysomelidae</taxon>
        <taxon>Galerucinae</taxon>
        <taxon>Diabroticina</taxon>
        <taxon>Diabroticites</taxon>
        <taxon>Diabrotica</taxon>
    </lineage>
</organism>
<evidence type="ECO:0000313" key="2">
    <source>
        <dbReference type="EMBL" id="CAG9831178.1"/>
    </source>
</evidence>
<dbReference type="EMBL" id="OU898278">
    <property type="protein sequence ID" value="CAG9831178.1"/>
    <property type="molecule type" value="Genomic_DNA"/>
</dbReference>
<protein>
    <recommendedName>
        <fullName evidence="1">CHK kinase-like domain-containing protein</fullName>
    </recommendedName>
</protein>
<proteinExistence type="predicted"/>